<feature type="coiled-coil region" evidence="8">
    <location>
        <begin position="334"/>
        <end position="361"/>
    </location>
</feature>
<dbReference type="PANTHER" id="PTHR30026">
    <property type="entry name" value="OUTER MEMBRANE PROTEIN TOLC"/>
    <property type="match status" value="1"/>
</dbReference>
<dbReference type="GO" id="GO:0015562">
    <property type="term" value="F:efflux transmembrane transporter activity"/>
    <property type="evidence" value="ECO:0007669"/>
    <property type="project" value="InterPro"/>
</dbReference>
<keyword evidence="6" id="KW-0472">Membrane</keyword>
<name>A0A833H0V5_9LEPT</name>
<protein>
    <submittedName>
        <fullName evidence="10">TolC family protein</fullName>
    </submittedName>
</protein>
<dbReference type="GO" id="GO:1990281">
    <property type="term" value="C:efflux pump complex"/>
    <property type="evidence" value="ECO:0007669"/>
    <property type="project" value="TreeGrafter"/>
</dbReference>
<evidence type="ECO:0000256" key="6">
    <source>
        <dbReference type="ARBA" id="ARBA00023136"/>
    </source>
</evidence>
<evidence type="ECO:0000313" key="11">
    <source>
        <dbReference type="Proteomes" id="UP000460298"/>
    </source>
</evidence>
<organism evidence="10 11">
    <name type="scientific">Leptonema illini</name>
    <dbReference type="NCBI Taxonomy" id="183"/>
    <lineage>
        <taxon>Bacteria</taxon>
        <taxon>Pseudomonadati</taxon>
        <taxon>Spirochaetota</taxon>
        <taxon>Spirochaetia</taxon>
        <taxon>Leptospirales</taxon>
        <taxon>Leptospiraceae</taxon>
        <taxon>Leptonema</taxon>
    </lineage>
</organism>
<reference evidence="10 11" key="1">
    <citation type="submission" date="2019-10" db="EMBL/GenBank/DDBJ databases">
        <title>Extracellular Electron Transfer in a Candidatus Methanoperedens spp. Enrichment Culture.</title>
        <authorList>
            <person name="Berger S."/>
            <person name="Rangel Shaw D."/>
            <person name="Berben T."/>
            <person name="In 'T Zandt M."/>
            <person name="Frank J."/>
            <person name="Reimann J."/>
            <person name="Jetten M.S.M."/>
            <person name="Welte C.U."/>
        </authorList>
    </citation>
    <scope>NUCLEOTIDE SEQUENCE [LARGE SCALE GENOMIC DNA]</scope>
    <source>
        <strain evidence="10">SB12</strain>
    </source>
</reference>
<evidence type="ECO:0000313" key="10">
    <source>
        <dbReference type="EMBL" id="KAB2931817.1"/>
    </source>
</evidence>
<keyword evidence="3" id="KW-0813">Transport</keyword>
<dbReference type="GO" id="GO:0009279">
    <property type="term" value="C:cell outer membrane"/>
    <property type="evidence" value="ECO:0007669"/>
    <property type="project" value="UniProtKB-SubCell"/>
</dbReference>
<keyword evidence="4" id="KW-1134">Transmembrane beta strand</keyword>
<evidence type="ECO:0000256" key="9">
    <source>
        <dbReference type="SAM" id="MobiDB-lite"/>
    </source>
</evidence>
<comment type="subcellular location">
    <subcellularLocation>
        <location evidence="1">Cell outer membrane</location>
    </subcellularLocation>
</comment>
<gene>
    <name evidence="10" type="ORF">F9K24_12865</name>
</gene>
<evidence type="ECO:0000256" key="1">
    <source>
        <dbReference type="ARBA" id="ARBA00004442"/>
    </source>
</evidence>
<dbReference type="PANTHER" id="PTHR30026:SF20">
    <property type="entry name" value="OUTER MEMBRANE PROTEIN TOLC"/>
    <property type="match status" value="1"/>
</dbReference>
<sequence length="604" mass="68050">MGPFAGVFHASVRERLIFFMDGPIWIRFLNPTIITTAMLSRIILTTLLSGMLFFLVASCKSTTANSPADSNLRETTDQDVTQPAEAAVETEADTRATETAPVFAEELMTIPLDKSGQPRSLTMEETIKLVLQNNNTVRLQQLEIVKADTDLLKEEAKYTPKVDFKAQNYQKTDKTLPSTVFSGTKISQNTYTAGIEKLFESGTFLRLEGSDTRFDSNAGEGATALSNSLLSRLAQPPVHTGAVSIQLQQELLKNSFGYSQRRLSEIARKQSLLKREQLEYQLTGLVVQTMINYWNLAIAEQEVTTSRLLLNNTTNIRNITAQKLNIGLAEGFELNQWNALVSSAEIQVEAAELNRNTMRRDLLRTMNLDPNLKLTGATDLIDELPADIDIKKDTEYALQHRPDLKAIDKQMEIARLSTELADNNLLPTMRIGGKYSSRDWGRHGTTAFNAVPNGSYPETGVEFYMQYPLWDEGAKVDARNARITLKQLTIQKAEITRQVKDEVVQGHDQIRVSFQALQKARNALRQTEAFYLGLVNGYQRGRFTAVAVKNALDSLVQARQALTRASIQYNISLVRYDMIRNRIFPKYNIDIDDVIYKMENRLEK</sequence>
<evidence type="ECO:0000256" key="7">
    <source>
        <dbReference type="ARBA" id="ARBA00023237"/>
    </source>
</evidence>
<evidence type="ECO:0000256" key="8">
    <source>
        <dbReference type="SAM" id="Coils"/>
    </source>
</evidence>
<keyword evidence="7" id="KW-0998">Cell outer membrane</keyword>
<dbReference type="SUPFAM" id="SSF56954">
    <property type="entry name" value="Outer membrane efflux proteins (OEP)"/>
    <property type="match status" value="1"/>
</dbReference>
<feature type="region of interest" description="Disordered" evidence="9">
    <location>
        <begin position="63"/>
        <end position="95"/>
    </location>
</feature>
<dbReference type="Gene3D" id="1.20.1600.10">
    <property type="entry name" value="Outer membrane efflux proteins (OEP)"/>
    <property type="match status" value="1"/>
</dbReference>
<accession>A0A833H0V5</accession>
<comment type="caution">
    <text evidence="10">The sequence shown here is derived from an EMBL/GenBank/DDBJ whole genome shotgun (WGS) entry which is preliminary data.</text>
</comment>
<evidence type="ECO:0000256" key="5">
    <source>
        <dbReference type="ARBA" id="ARBA00022692"/>
    </source>
</evidence>
<evidence type="ECO:0000256" key="2">
    <source>
        <dbReference type="ARBA" id="ARBA00007613"/>
    </source>
</evidence>
<dbReference type="AlphaFoldDB" id="A0A833H0V5"/>
<dbReference type="GO" id="GO:0015288">
    <property type="term" value="F:porin activity"/>
    <property type="evidence" value="ECO:0007669"/>
    <property type="project" value="TreeGrafter"/>
</dbReference>
<dbReference type="Proteomes" id="UP000460298">
    <property type="component" value="Unassembled WGS sequence"/>
</dbReference>
<keyword evidence="5" id="KW-0812">Transmembrane</keyword>
<dbReference type="Pfam" id="PF02321">
    <property type="entry name" value="OEP"/>
    <property type="match status" value="1"/>
</dbReference>
<evidence type="ECO:0000256" key="4">
    <source>
        <dbReference type="ARBA" id="ARBA00022452"/>
    </source>
</evidence>
<proteinExistence type="inferred from homology"/>
<dbReference type="InterPro" id="IPR003423">
    <property type="entry name" value="OMP_efflux"/>
</dbReference>
<keyword evidence="8" id="KW-0175">Coiled coil</keyword>
<comment type="similarity">
    <text evidence="2">Belongs to the outer membrane factor (OMF) (TC 1.B.17) family.</text>
</comment>
<dbReference type="EMBL" id="WBUI01000012">
    <property type="protein sequence ID" value="KAB2931817.1"/>
    <property type="molecule type" value="Genomic_DNA"/>
</dbReference>
<evidence type="ECO:0000256" key="3">
    <source>
        <dbReference type="ARBA" id="ARBA00022448"/>
    </source>
</evidence>
<dbReference type="InterPro" id="IPR051906">
    <property type="entry name" value="TolC-like"/>
</dbReference>